<gene>
    <name evidence="1" type="ORF">HELGO_WM45162</name>
</gene>
<evidence type="ECO:0000313" key="1">
    <source>
        <dbReference type="EMBL" id="CAA6825521.1"/>
    </source>
</evidence>
<organism evidence="1">
    <name type="scientific">uncultured Thiotrichaceae bacterium</name>
    <dbReference type="NCBI Taxonomy" id="298394"/>
    <lineage>
        <taxon>Bacteria</taxon>
        <taxon>Pseudomonadati</taxon>
        <taxon>Pseudomonadota</taxon>
        <taxon>Gammaproteobacteria</taxon>
        <taxon>Thiotrichales</taxon>
        <taxon>Thiotrichaceae</taxon>
        <taxon>environmental samples</taxon>
    </lineage>
</organism>
<dbReference type="AlphaFoldDB" id="A0A6S6TS01"/>
<sequence length="294" mass="32648">MTEVGAVHQQFQRYDASRYLGYGLMEAFASKKKNTQAGQLNRSCINEEQIFSVTIASRNPIKSSLIDSIVALGLLGGLGSRVRHGMGSVVLESISKDGQSIWEAPADIKAYQQMLKGIVGSVATKLPPFSAFSASTRIDSLLTASNPYNVLADFGNRILLYRSWGRDGKVLGQTSEKRFKPDHDWSKFDRPRDFHPRRVVFGLPHNYGPKANMSVKPAEHDRRSSPLLFHVHKIGSEYYGISLLLESDFLPAGEKIDAGGKDVPANIEWSILHDFLDGNDKQGNSRFAQREPLL</sequence>
<proteinExistence type="predicted"/>
<reference evidence="1" key="1">
    <citation type="submission" date="2020-01" db="EMBL/GenBank/DDBJ databases">
        <authorList>
            <person name="Meier V. D."/>
            <person name="Meier V D."/>
        </authorList>
    </citation>
    <scope>NUCLEOTIDE SEQUENCE</scope>
    <source>
        <strain evidence="1">HLG_WM_MAG_09</strain>
    </source>
</reference>
<dbReference type="EMBL" id="CACVAT010000410">
    <property type="protein sequence ID" value="CAA6825521.1"/>
    <property type="molecule type" value="Genomic_DNA"/>
</dbReference>
<accession>A0A6S6TS01</accession>
<protein>
    <submittedName>
        <fullName evidence="1">CRISPR-associated RAMP Cmr1</fullName>
    </submittedName>
</protein>
<name>A0A6S6TS01_9GAMM</name>